<evidence type="ECO:0000313" key="2">
    <source>
        <dbReference type="Proteomes" id="UP000030652"/>
    </source>
</evidence>
<reference evidence="1 2" key="1">
    <citation type="submission" date="2014-10" db="EMBL/GenBank/DDBJ databases">
        <title>Draft genome of anammox bacterium scalindua brodae, obtained using differential coverage binning of sequence data from two enrichment reactors.</title>
        <authorList>
            <person name="Speth D.R."/>
            <person name="Russ L."/>
            <person name="Kartal B."/>
            <person name="Op den Camp H.J."/>
            <person name="Dutilh B.E."/>
            <person name="Jetten M.S."/>
        </authorList>
    </citation>
    <scope>NUCLEOTIDE SEQUENCE [LARGE SCALE GENOMIC DNA]</scope>
    <source>
        <strain evidence="1">RU1</strain>
    </source>
</reference>
<dbReference type="EMBL" id="JRYO01000022">
    <property type="protein sequence ID" value="KHE93999.1"/>
    <property type="molecule type" value="Genomic_DNA"/>
</dbReference>
<name>A0A0B0EN00_9BACT</name>
<proteinExistence type="predicted"/>
<dbReference type="Proteomes" id="UP000030652">
    <property type="component" value="Unassembled WGS sequence"/>
</dbReference>
<dbReference type="AlphaFoldDB" id="A0A0B0EN00"/>
<organism evidence="1 2">
    <name type="scientific">Candidatus Scalindua brodae</name>
    <dbReference type="NCBI Taxonomy" id="237368"/>
    <lineage>
        <taxon>Bacteria</taxon>
        <taxon>Pseudomonadati</taxon>
        <taxon>Planctomycetota</taxon>
        <taxon>Candidatus Brocadiia</taxon>
        <taxon>Candidatus Brocadiales</taxon>
        <taxon>Candidatus Scalinduaceae</taxon>
        <taxon>Candidatus Scalindua</taxon>
    </lineage>
</organism>
<evidence type="ECO:0000313" key="1">
    <source>
        <dbReference type="EMBL" id="KHE93999.1"/>
    </source>
</evidence>
<gene>
    <name evidence="1" type="ORF">SCABRO_00249</name>
</gene>
<comment type="caution">
    <text evidence="1">The sequence shown here is derived from an EMBL/GenBank/DDBJ whole genome shotgun (WGS) entry which is preliminary data.</text>
</comment>
<protein>
    <submittedName>
        <fullName evidence="1">Uncharacterized protein</fullName>
    </submittedName>
</protein>
<accession>A0A0B0EN00</accession>
<sequence>MCQRRAFPEKQVGKQFPAKEMMLDIERVRRFWEDAEGVEISQLVENVLSYTDLSGCDVMLISCIEGDDSAAVLALCIGKHLKSRLGKLVIIGGEVFPHMQPIKSDIEYFYRTGCFDYYIQGYGETALLELEQGGHDIHERFQLFTKFGEKHLITDFQISRGHQGFDYFGQKVFHRQTPR</sequence>